<dbReference type="PANTHER" id="PTHR11808">
    <property type="entry name" value="TRANS-SULFURATION ENZYME FAMILY MEMBER"/>
    <property type="match status" value="1"/>
</dbReference>
<dbReference type="PANTHER" id="PTHR11808:SF15">
    <property type="entry name" value="CYSTATHIONINE GAMMA-LYASE"/>
    <property type="match status" value="1"/>
</dbReference>
<organism evidence="4 5">
    <name type="scientific">Undibacterium arcticum</name>
    <dbReference type="NCBI Taxonomy" id="1762892"/>
    <lineage>
        <taxon>Bacteria</taxon>
        <taxon>Pseudomonadati</taxon>
        <taxon>Pseudomonadota</taxon>
        <taxon>Betaproteobacteria</taxon>
        <taxon>Burkholderiales</taxon>
        <taxon>Oxalobacteraceae</taxon>
        <taxon>Undibacterium</taxon>
    </lineage>
</organism>
<dbReference type="Gene3D" id="3.90.1150.10">
    <property type="entry name" value="Aspartate Aminotransferase, domain 1"/>
    <property type="match status" value="1"/>
</dbReference>
<dbReference type="RefSeq" id="WP_390321814.1">
    <property type="nucleotide sequence ID" value="NZ_JBHRTP010000027.1"/>
</dbReference>
<name>A0ABV7F2U1_9BURK</name>
<comment type="cofactor">
    <cofactor evidence="1 3">
        <name>pyridoxal 5'-phosphate</name>
        <dbReference type="ChEBI" id="CHEBI:597326"/>
    </cofactor>
</comment>
<dbReference type="SUPFAM" id="SSF53383">
    <property type="entry name" value="PLP-dependent transferases"/>
    <property type="match status" value="1"/>
</dbReference>
<dbReference type="InterPro" id="IPR015424">
    <property type="entry name" value="PyrdxlP-dep_Trfase"/>
</dbReference>
<gene>
    <name evidence="4" type="ORF">ACFOFO_10265</name>
</gene>
<keyword evidence="2 3" id="KW-0663">Pyridoxal phosphate</keyword>
<keyword evidence="5" id="KW-1185">Reference proteome</keyword>
<dbReference type="Pfam" id="PF01053">
    <property type="entry name" value="Cys_Met_Meta_PP"/>
    <property type="match status" value="1"/>
</dbReference>
<proteinExistence type="inferred from homology"/>
<evidence type="ECO:0000256" key="3">
    <source>
        <dbReference type="RuleBase" id="RU362118"/>
    </source>
</evidence>
<reference evidence="5" key="1">
    <citation type="journal article" date="2019" name="Int. J. Syst. Evol. Microbiol.">
        <title>The Global Catalogue of Microorganisms (GCM) 10K type strain sequencing project: providing services to taxonomists for standard genome sequencing and annotation.</title>
        <authorList>
            <consortium name="The Broad Institute Genomics Platform"/>
            <consortium name="The Broad Institute Genome Sequencing Center for Infectious Disease"/>
            <person name="Wu L."/>
            <person name="Ma J."/>
        </authorList>
    </citation>
    <scope>NUCLEOTIDE SEQUENCE [LARGE SCALE GENOMIC DNA]</scope>
    <source>
        <strain evidence="5">KCTC 42986</strain>
    </source>
</reference>
<evidence type="ECO:0000256" key="1">
    <source>
        <dbReference type="ARBA" id="ARBA00001933"/>
    </source>
</evidence>
<dbReference type="EMBL" id="JBHRTP010000027">
    <property type="protein sequence ID" value="MFC3108340.1"/>
    <property type="molecule type" value="Genomic_DNA"/>
</dbReference>
<dbReference type="InterPro" id="IPR000277">
    <property type="entry name" value="Cys/Met-Metab_PyrdxlP-dep_enz"/>
</dbReference>
<sequence length="73" mass="7633">MARAARAFLQNSVGAIAGPFDSFLALRGIKTLALRVERHCTSALDLARWLEAQPKVARVFSGLGVASAAHAGA</sequence>
<comment type="caution">
    <text evidence="4">The sequence shown here is derived from an EMBL/GenBank/DDBJ whole genome shotgun (WGS) entry which is preliminary data.</text>
</comment>
<accession>A0ABV7F2U1</accession>
<evidence type="ECO:0000313" key="4">
    <source>
        <dbReference type="EMBL" id="MFC3108340.1"/>
    </source>
</evidence>
<dbReference type="InterPro" id="IPR015422">
    <property type="entry name" value="PyrdxlP-dep_Trfase_small"/>
</dbReference>
<dbReference type="Proteomes" id="UP001595530">
    <property type="component" value="Unassembled WGS sequence"/>
</dbReference>
<evidence type="ECO:0000313" key="5">
    <source>
        <dbReference type="Proteomes" id="UP001595530"/>
    </source>
</evidence>
<comment type="similarity">
    <text evidence="3">Belongs to the trans-sulfuration enzymes family.</text>
</comment>
<dbReference type="GO" id="GO:0016740">
    <property type="term" value="F:transferase activity"/>
    <property type="evidence" value="ECO:0007669"/>
    <property type="project" value="UniProtKB-KW"/>
</dbReference>
<protein>
    <submittedName>
        <fullName evidence="4">PLP-dependent transferase</fullName>
    </submittedName>
</protein>
<evidence type="ECO:0000256" key="2">
    <source>
        <dbReference type="ARBA" id="ARBA00022898"/>
    </source>
</evidence>
<keyword evidence="4" id="KW-0808">Transferase</keyword>